<evidence type="ECO:0000256" key="8">
    <source>
        <dbReference type="RuleBase" id="RU362121"/>
    </source>
</evidence>
<dbReference type="Gene3D" id="3.10.120.10">
    <property type="entry name" value="Cytochrome b5-like heme/steroid binding domain"/>
    <property type="match status" value="1"/>
</dbReference>
<keyword evidence="6 8" id="KW-0472">Membrane</keyword>
<dbReference type="EMBL" id="SWKV01000291">
    <property type="protein sequence ID" value="KAF3028727.1"/>
    <property type="molecule type" value="Genomic_DNA"/>
</dbReference>
<dbReference type="Proteomes" id="UP000758155">
    <property type="component" value="Unassembled WGS sequence"/>
</dbReference>
<name>A0A9P5BU20_9PLEO</name>
<dbReference type="GO" id="GO:0016020">
    <property type="term" value="C:membrane"/>
    <property type="evidence" value="ECO:0007669"/>
    <property type="project" value="UniProtKB-SubCell"/>
</dbReference>
<dbReference type="AlphaFoldDB" id="A0A9P5BU20"/>
<dbReference type="PRINTS" id="PR00363">
    <property type="entry name" value="CYTOCHROMEB5"/>
</dbReference>
<dbReference type="PANTHER" id="PTHR19359">
    <property type="entry name" value="CYTOCHROME B5"/>
    <property type="match status" value="1"/>
</dbReference>
<keyword evidence="3 8" id="KW-0812">Transmembrane</keyword>
<dbReference type="InterPro" id="IPR001199">
    <property type="entry name" value="Cyt_B5-like_heme/steroid-bd"/>
</dbReference>
<dbReference type="Pfam" id="PF00173">
    <property type="entry name" value="Cyt-b5"/>
    <property type="match status" value="1"/>
</dbReference>
<evidence type="ECO:0000256" key="5">
    <source>
        <dbReference type="ARBA" id="ARBA00023004"/>
    </source>
</evidence>
<evidence type="ECO:0000313" key="11">
    <source>
        <dbReference type="Proteomes" id="UP000758155"/>
    </source>
</evidence>
<evidence type="ECO:0000256" key="1">
    <source>
        <dbReference type="ARBA" id="ARBA00004370"/>
    </source>
</evidence>
<dbReference type="InterPro" id="IPR036400">
    <property type="entry name" value="Cyt_B5-like_heme/steroid_sf"/>
</dbReference>
<dbReference type="InterPro" id="IPR050668">
    <property type="entry name" value="Cytochrome_b5"/>
</dbReference>
<keyword evidence="8" id="KW-1133">Transmembrane helix</keyword>
<evidence type="ECO:0000256" key="3">
    <source>
        <dbReference type="ARBA" id="ARBA00022692"/>
    </source>
</evidence>
<organism evidence="10 11">
    <name type="scientific">Didymella heteroderae</name>
    <dbReference type="NCBI Taxonomy" id="1769908"/>
    <lineage>
        <taxon>Eukaryota</taxon>
        <taxon>Fungi</taxon>
        <taxon>Dikarya</taxon>
        <taxon>Ascomycota</taxon>
        <taxon>Pezizomycotina</taxon>
        <taxon>Dothideomycetes</taxon>
        <taxon>Pleosporomycetidae</taxon>
        <taxon>Pleosporales</taxon>
        <taxon>Pleosporineae</taxon>
        <taxon>Didymellaceae</taxon>
        <taxon>Didymella</taxon>
    </lineage>
</organism>
<dbReference type="PROSITE" id="PS50255">
    <property type="entry name" value="CYTOCHROME_B5_2"/>
    <property type="match status" value="1"/>
</dbReference>
<evidence type="ECO:0000256" key="2">
    <source>
        <dbReference type="ARBA" id="ARBA00022617"/>
    </source>
</evidence>
<dbReference type="InterPro" id="IPR018506">
    <property type="entry name" value="Cyt_B5_heme-BS"/>
</dbReference>
<comment type="similarity">
    <text evidence="7 8">Belongs to the cytochrome b5 family.</text>
</comment>
<feature type="domain" description="Cytochrome b5 heme-binding" evidence="9">
    <location>
        <begin position="4"/>
        <end position="80"/>
    </location>
</feature>
<dbReference type="GO" id="GO:0046872">
    <property type="term" value="F:metal ion binding"/>
    <property type="evidence" value="ECO:0007669"/>
    <property type="project" value="UniProtKB-UniRule"/>
</dbReference>
<evidence type="ECO:0000256" key="7">
    <source>
        <dbReference type="ARBA" id="ARBA00038168"/>
    </source>
</evidence>
<dbReference type="PROSITE" id="PS00191">
    <property type="entry name" value="CYTOCHROME_B5_1"/>
    <property type="match status" value="1"/>
</dbReference>
<comment type="caution">
    <text evidence="10">The sequence shown here is derived from an EMBL/GenBank/DDBJ whole genome shotgun (WGS) entry which is preliminary data.</text>
</comment>
<dbReference type="SMART" id="SM01117">
    <property type="entry name" value="Cyt-b5"/>
    <property type="match status" value="1"/>
</dbReference>
<feature type="transmembrane region" description="Helical" evidence="8">
    <location>
        <begin position="157"/>
        <end position="177"/>
    </location>
</feature>
<keyword evidence="4 8" id="KW-0479">Metal-binding</keyword>
<keyword evidence="5 8" id="KW-0408">Iron</keyword>
<accession>A0A9P5BU20</accession>
<dbReference type="OrthoDB" id="432685at2759"/>
<dbReference type="FunFam" id="3.10.120.10:FF:000002">
    <property type="entry name" value="Cytochrome b5 type B"/>
    <property type="match status" value="1"/>
</dbReference>
<evidence type="ECO:0000256" key="4">
    <source>
        <dbReference type="ARBA" id="ARBA00022723"/>
    </source>
</evidence>
<keyword evidence="2 8" id="KW-0349">Heme</keyword>
<sequence length="231" mass="24821">MSELPAYRTTDVAAHSTRDDLWVIIQGKVYDVNRYVRDHPGGGDALIAVAGKDATEEYENVGHSEDADEILNSYLIGIAGTPEKLKRSRNVKLIQQAPPTDVATSASRAPSIVTVVVGSVALAGAAYCASTNGLSPRSPFSRIPQLPCTSMSSANSAFIGGFAIASVIFTVCATVVANKLSKFTQVESGLTRYPPRRKHRHYVQPANPHLARGFLDTKDLNPLKMGKIDQL</sequence>
<evidence type="ECO:0000259" key="9">
    <source>
        <dbReference type="PROSITE" id="PS50255"/>
    </source>
</evidence>
<dbReference type="GO" id="GO:0020037">
    <property type="term" value="F:heme binding"/>
    <property type="evidence" value="ECO:0007669"/>
    <property type="project" value="UniProtKB-UniRule"/>
</dbReference>
<gene>
    <name evidence="10" type="ORF">E8E12_000085</name>
</gene>
<reference evidence="10" key="1">
    <citation type="submission" date="2019-04" db="EMBL/GenBank/DDBJ databases">
        <title>Sequencing of skin fungus with MAO and IRED activity.</title>
        <authorList>
            <person name="Marsaioli A.J."/>
            <person name="Bonatto J.M.C."/>
            <person name="Reis Junior O."/>
        </authorList>
    </citation>
    <scope>NUCLEOTIDE SEQUENCE</scope>
    <source>
        <strain evidence="10">28M1</strain>
    </source>
</reference>
<evidence type="ECO:0000313" key="10">
    <source>
        <dbReference type="EMBL" id="KAF3028727.1"/>
    </source>
</evidence>
<evidence type="ECO:0000256" key="6">
    <source>
        <dbReference type="ARBA" id="ARBA00023136"/>
    </source>
</evidence>
<proteinExistence type="inferred from homology"/>
<protein>
    <recommendedName>
        <fullName evidence="9">Cytochrome b5 heme-binding domain-containing protein</fullName>
    </recommendedName>
</protein>
<keyword evidence="11" id="KW-1185">Reference proteome</keyword>
<comment type="subcellular location">
    <subcellularLocation>
        <location evidence="1">Membrane</location>
    </subcellularLocation>
</comment>
<dbReference type="SUPFAM" id="SSF55856">
    <property type="entry name" value="Cytochrome b5-like heme/steroid binding domain"/>
    <property type="match status" value="1"/>
</dbReference>